<keyword evidence="3" id="KW-1185">Reference proteome</keyword>
<reference evidence="2" key="1">
    <citation type="submission" date="2021-01" db="UniProtKB">
        <authorList>
            <consortium name="EnsemblMetazoa"/>
        </authorList>
    </citation>
    <scope>IDENTIFICATION</scope>
</reference>
<sequence>MEPGVEDFTSDELVMYLRSLFPLEMANKIIAYDLSGKHLQVLVGSANQFAILKEMKLSIKEILEFQVKLPPALTNSETKESTPSKATELDVFLKNMRQKQLRSEVDSRWGRSIPANFSQPDAKKDLNDFMVYLKNDCPHPIIRKTQTDVLKRALLGIVHERRRYGKKPDEEDSDTRRQLNFDKNQPGTSQV</sequence>
<evidence type="ECO:0000313" key="3">
    <source>
        <dbReference type="Proteomes" id="UP000594262"/>
    </source>
</evidence>
<evidence type="ECO:0000313" key="2">
    <source>
        <dbReference type="EnsemblMetazoa" id="CLYHEMP020224.1"/>
    </source>
</evidence>
<dbReference type="EnsemblMetazoa" id="CLYHEMT020224.1">
    <property type="protein sequence ID" value="CLYHEMP020224.1"/>
    <property type="gene ID" value="CLYHEMG020224"/>
</dbReference>
<feature type="region of interest" description="Disordered" evidence="1">
    <location>
        <begin position="164"/>
        <end position="191"/>
    </location>
</feature>
<accession>A0A7M5XD30</accession>
<dbReference type="Proteomes" id="UP000594262">
    <property type="component" value="Unplaced"/>
</dbReference>
<feature type="compositionally biased region" description="Basic and acidic residues" evidence="1">
    <location>
        <begin position="166"/>
        <end position="180"/>
    </location>
</feature>
<feature type="compositionally biased region" description="Polar residues" evidence="1">
    <location>
        <begin position="181"/>
        <end position="191"/>
    </location>
</feature>
<name>A0A7M5XD30_9CNID</name>
<evidence type="ECO:0000256" key="1">
    <source>
        <dbReference type="SAM" id="MobiDB-lite"/>
    </source>
</evidence>
<organism evidence="2 3">
    <name type="scientific">Clytia hemisphaerica</name>
    <dbReference type="NCBI Taxonomy" id="252671"/>
    <lineage>
        <taxon>Eukaryota</taxon>
        <taxon>Metazoa</taxon>
        <taxon>Cnidaria</taxon>
        <taxon>Hydrozoa</taxon>
        <taxon>Hydroidolina</taxon>
        <taxon>Leptothecata</taxon>
        <taxon>Obeliida</taxon>
        <taxon>Clytiidae</taxon>
        <taxon>Clytia</taxon>
    </lineage>
</organism>
<dbReference type="AlphaFoldDB" id="A0A7M5XD30"/>
<protein>
    <submittedName>
        <fullName evidence="2">Uncharacterized protein</fullName>
    </submittedName>
</protein>
<proteinExistence type="predicted"/>